<keyword evidence="5 6" id="KW-0472">Membrane</keyword>
<keyword evidence="3" id="KW-0256">Endoplasmic reticulum</keyword>
<accession>G0SE13</accession>
<dbReference type="AlphaFoldDB" id="G0SE13"/>
<dbReference type="KEGG" id="cthr:CTHT_0062050"/>
<dbReference type="Pfam" id="PF11779">
    <property type="entry name" value="SPT_ssu-like"/>
    <property type="match status" value="1"/>
</dbReference>
<proteinExistence type="predicted"/>
<evidence type="ECO:0000256" key="4">
    <source>
        <dbReference type="ARBA" id="ARBA00022989"/>
    </source>
</evidence>
<sequence>MAQPPSISTKPASSRVEAFKNWLKLKHYQFEVTFSVYTFTRGEKVFFYMVLLLLISLTLAATILYLPRHVRFVISRAWYYIHGEAPPFGGAESDISFLATTAKRVMDSAAAAVEKAAAAGRREL</sequence>
<dbReference type="Proteomes" id="UP000008066">
    <property type="component" value="Unassembled WGS sequence"/>
</dbReference>
<evidence type="ECO:0000256" key="5">
    <source>
        <dbReference type="ARBA" id="ARBA00023136"/>
    </source>
</evidence>
<organism evidence="8">
    <name type="scientific">Chaetomium thermophilum (strain DSM 1495 / CBS 144.50 / IMI 039719)</name>
    <name type="common">Thermochaetoides thermophila</name>
    <dbReference type="NCBI Taxonomy" id="759272"/>
    <lineage>
        <taxon>Eukaryota</taxon>
        <taxon>Fungi</taxon>
        <taxon>Dikarya</taxon>
        <taxon>Ascomycota</taxon>
        <taxon>Pezizomycotina</taxon>
        <taxon>Sordariomycetes</taxon>
        <taxon>Sordariomycetidae</taxon>
        <taxon>Sordariales</taxon>
        <taxon>Chaetomiaceae</taxon>
        <taxon>Thermochaetoides</taxon>
    </lineage>
</organism>
<dbReference type="OMA" id="VISRAWY"/>
<dbReference type="GO" id="GO:0005789">
    <property type="term" value="C:endoplasmic reticulum membrane"/>
    <property type="evidence" value="ECO:0007669"/>
    <property type="project" value="UniProtKB-SubCell"/>
</dbReference>
<dbReference type="eggNOG" id="ENOG502S8DA">
    <property type="taxonomic scope" value="Eukaryota"/>
</dbReference>
<dbReference type="InterPro" id="IPR024512">
    <property type="entry name" value="Ser_palmitoyltrfase_ssu-like"/>
</dbReference>
<evidence type="ECO:0000256" key="1">
    <source>
        <dbReference type="ARBA" id="ARBA00004477"/>
    </source>
</evidence>
<feature type="transmembrane region" description="Helical" evidence="6">
    <location>
        <begin position="45"/>
        <end position="66"/>
    </location>
</feature>
<name>G0SE13_CHATD</name>
<dbReference type="RefSeq" id="XP_006696521.1">
    <property type="nucleotide sequence ID" value="XM_006696458.1"/>
</dbReference>
<evidence type="ECO:0000256" key="3">
    <source>
        <dbReference type="ARBA" id="ARBA00022824"/>
    </source>
</evidence>
<evidence type="ECO:0000256" key="2">
    <source>
        <dbReference type="ARBA" id="ARBA00022692"/>
    </source>
</evidence>
<dbReference type="EMBL" id="GL988046">
    <property type="protein sequence ID" value="EGS18190.1"/>
    <property type="molecule type" value="Genomic_DNA"/>
</dbReference>
<dbReference type="HOGENOM" id="CLU_122021_1_1_1"/>
<reference evidence="7 8" key="1">
    <citation type="journal article" date="2011" name="Cell">
        <title>Insight into structure and assembly of the nuclear pore complex by utilizing the genome of a eukaryotic thermophile.</title>
        <authorList>
            <person name="Amlacher S."/>
            <person name="Sarges P."/>
            <person name="Flemming D."/>
            <person name="van Noort V."/>
            <person name="Kunze R."/>
            <person name="Devos D.P."/>
            <person name="Arumugam M."/>
            <person name="Bork P."/>
            <person name="Hurt E."/>
        </authorList>
    </citation>
    <scope>NUCLEOTIDE SEQUENCE [LARGE SCALE GENOMIC DNA]</scope>
    <source>
        <strain evidence="8">DSM 1495 / CBS 144.50 / IMI 039719</strain>
    </source>
</reference>
<dbReference type="OrthoDB" id="202672at2759"/>
<keyword evidence="4 6" id="KW-1133">Transmembrane helix</keyword>
<protein>
    <submittedName>
        <fullName evidence="7">Uncharacterized protein</fullName>
    </submittedName>
</protein>
<keyword evidence="8" id="KW-1185">Reference proteome</keyword>
<evidence type="ECO:0000313" key="8">
    <source>
        <dbReference type="Proteomes" id="UP000008066"/>
    </source>
</evidence>
<gene>
    <name evidence="7" type="ORF">CTHT_0062050</name>
</gene>
<keyword evidence="2 6" id="KW-0812">Transmembrane</keyword>
<dbReference type="GeneID" id="18260243"/>
<comment type="subcellular location">
    <subcellularLocation>
        <location evidence="1">Endoplasmic reticulum membrane</location>
        <topology evidence="1">Multi-pass membrane protein</topology>
    </subcellularLocation>
</comment>
<evidence type="ECO:0000256" key="6">
    <source>
        <dbReference type="SAM" id="Phobius"/>
    </source>
</evidence>
<evidence type="ECO:0000313" key="7">
    <source>
        <dbReference type="EMBL" id="EGS18190.1"/>
    </source>
</evidence>